<dbReference type="Pfam" id="PF07920">
    <property type="entry name" value="DUF1684"/>
    <property type="match status" value="1"/>
</dbReference>
<dbReference type="SUPFAM" id="SSF49879">
    <property type="entry name" value="SMAD/FHA domain"/>
    <property type="match status" value="1"/>
</dbReference>
<evidence type="ECO:0000313" key="2">
    <source>
        <dbReference type="Proteomes" id="UP000320913"/>
    </source>
</evidence>
<dbReference type="Gene3D" id="2.60.200.20">
    <property type="match status" value="1"/>
</dbReference>
<dbReference type="CDD" id="cd00060">
    <property type="entry name" value="FHA"/>
    <property type="match status" value="1"/>
</dbReference>
<gene>
    <name evidence="1" type="ORF">E6K75_09090</name>
</gene>
<comment type="caution">
    <text evidence="1">The sequence shown here is derived from an EMBL/GenBank/DDBJ whole genome shotgun (WGS) entry which is preliminary data.</text>
</comment>
<dbReference type="EMBL" id="VBOV01000241">
    <property type="protein sequence ID" value="TMQ55821.1"/>
    <property type="molecule type" value="Genomic_DNA"/>
</dbReference>
<dbReference type="InterPro" id="IPR012467">
    <property type="entry name" value="DUF1684"/>
</dbReference>
<organism evidence="1 2">
    <name type="scientific">Eiseniibacteriota bacterium</name>
    <dbReference type="NCBI Taxonomy" id="2212470"/>
    <lineage>
        <taxon>Bacteria</taxon>
        <taxon>Candidatus Eiseniibacteriota</taxon>
    </lineage>
</organism>
<proteinExistence type="predicted"/>
<name>A0A538SWU6_UNCEI</name>
<dbReference type="Proteomes" id="UP000320913">
    <property type="component" value="Unassembled WGS sequence"/>
</dbReference>
<evidence type="ECO:0000313" key="1">
    <source>
        <dbReference type="EMBL" id="TMQ55821.1"/>
    </source>
</evidence>
<dbReference type="PANTHER" id="PTHR41913">
    <property type="entry name" value="DUF1684 DOMAIN-CONTAINING PROTEIN"/>
    <property type="match status" value="1"/>
</dbReference>
<reference evidence="1 2" key="1">
    <citation type="journal article" date="2019" name="Nat. Microbiol.">
        <title>Mediterranean grassland soil C-N compound turnover is dependent on rainfall and depth, and is mediated by genomically divergent microorganisms.</title>
        <authorList>
            <person name="Diamond S."/>
            <person name="Andeer P.F."/>
            <person name="Li Z."/>
            <person name="Crits-Christoph A."/>
            <person name="Burstein D."/>
            <person name="Anantharaman K."/>
            <person name="Lane K.R."/>
            <person name="Thomas B.C."/>
            <person name="Pan C."/>
            <person name="Northen T.R."/>
            <person name="Banfield J.F."/>
        </authorList>
    </citation>
    <scope>NUCLEOTIDE SEQUENCE [LARGE SCALE GENOMIC DNA]</scope>
    <source>
        <strain evidence="1">WS_5</strain>
    </source>
</reference>
<dbReference type="AlphaFoldDB" id="A0A538SWU6"/>
<accession>A0A538SWU6</accession>
<dbReference type="InterPro" id="IPR008984">
    <property type="entry name" value="SMAD_FHA_dom_sf"/>
</dbReference>
<sequence>MPERLLGQSAPTSYLATILRRDFNERTSLTVGSAPGNDVRIEDAGVRPHHLRVTVVGDSFHVETIDPRARFQMKDSTMSRATLPPSGIKVGRFSLRLSHQRFPAIIVFDPKSPRFKLYKGIKYFPPDLSYHVVTALVPNPKPDTTIILSTRGNRRRAVRVGWFDFKVNGTPCRLEAERLLEPGVGENDLGLFFTDATTKKESYGVGRYLDPERRKDGLYTLDFNRCYNPACAYSDHYNCPIPPEANHLTVAIRAGEMDSHYMH</sequence>
<protein>
    <submittedName>
        <fullName evidence="1">DUF1684 domain-containing protein</fullName>
    </submittedName>
</protein>
<dbReference type="PANTHER" id="PTHR41913:SF1">
    <property type="entry name" value="DUF1684 DOMAIN-CONTAINING PROTEIN"/>
    <property type="match status" value="1"/>
</dbReference>